<organism evidence="1 2">
    <name type="scientific">Streptococcus pneumoniae</name>
    <dbReference type="NCBI Taxonomy" id="1313"/>
    <lineage>
        <taxon>Bacteria</taxon>
        <taxon>Bacillati</taxon>
        <taxon>Bacillota</taxon>
        <taxon>Bacilli</taxon>
        <taxon>Lactobacillales</taxon>
        <taxon>Streptococcaceae</taxon>
        <taxon>Streptococcus</taxon>
    </lineage>
</organism>
<sequence length="69" mass="7622">MVNHAATSDDEMERRLTGQAQVHATLALVEQQRIANLIALGQFTIVPGDMPTFRHVVFDAETREGLSSE</sequence>
<comment type="caution">
    <text evidence="1">The sequence shown here is derived from an EMBL/GenBank/DDBJ whole genome shotgun (WGS) entry which is preliminary data.</text>
</comment>
<accession>A0A6G2D728</accession>
<name>A0A6G2D728_STREE</name>
<reference evidence="1 2" key="1">
    <citation type="submission" date="2019-11" db="EMBL/GenBank/DDBJ databases">
        <title>Growth characteristics of pneumococcus vary with the chemical composition of the capsule and with environmental conditions.</title>
        <authorList>
            <person name="Tothpal A."/>
            <person name="Desobry K."/>
            <person name="Joshi S."/>
            <person name="Wyllie A.L."/>
            <person name="Weinberger D.M."/>
        </authorList>
    </citation>
    <scope>NUCLEOTIDE SEQUENCE [LARGE SCALE GENOMIC DNA]</scope>
    <source>
        <strain evidence="2">pnumococcus22F</strain>
    </source>
</reference>
<proteinExistence type="predicted"/>
<protein>
    <submittedName>
        <fullName evidence="1">Uncharacterized protein</fullName>
    </submittedName>
</protein>
<dbReference type="EMBL" id="WNHJ01001149">
    <property type="protein sequence ID" value="MTV64650.1"/>
    <property type="molecule type" value="Genomic_DNA"/>
</dbReference>
<dbReference type="AlphaFoldDB" id="A0A6G2D728"/>
<dbReference type="RefSeq" id="WP_155458862.1">
    <property type="nucleotide sequence ID" value="NZ_WNHJ01001149.1"/>
</dbReference>
<gene>
    <name evidence="1" type="ORF">GM539_15080</name>
</gene>
<evidence type="ECO:0000313" key="1">
    <source>
        <dbReference type="EMBL" id="MTV64650.1"/>
    </source>
</evidence>
<evidence type="ECO:0000313" key="2">
    <source>
        <dbReference type="Proteomes" id="UP000474228"/>
    </source>
</evidence>
<feature type="non-terminal residue" evidence="1">
    <location>
        <position position="69"/>
    </location>
</feature>
<dbReference type="Proteomes" id="UP000474228">
    <property type="component" value="Unassembled WGS sequence"/>
</dbReference>